<protein>
    <submittedName>
        <fullName evidence="4">LOW QUALITY PROTEIN: uncharacterized protein LOC113058914</fullName>
    </submittedName>
</protein>
<dbReference type="GO" id="GO:0004407">
    <property type="term" value="F:histone deacetylase activity"/>
    <property type="evidence" value="ECO:0007669"/>
    <property type="project" value="InterPro"/>
</dbReference>
<feature type="domain" description="Histone deacetylase" evidence="2">
    <location>
        <begin position="75"/>
        <end position="338"/>
    </location>
</feature>
<dbReference type="InterPro" id="IPR023696">
    <property type="entry name" value="Ureohydrolase_dom_sf"/>
</dbReference>
<dbReference type="CDD" id="cd09993">
    <property type="entry name" value="HDAC_classIV"/>
    <property type="match status" value="1"/>
</dbReference>
<evidence type="ECO:0000313" key="3">
    <source>
        <dbReference type="Proteomes" id="UP000515129"/>
    </source>
</evidence>
<dbReference type="InterPro" id="IPR044150">
    <property type="entry name" value="HDAC_classIV"/>
</dbReference>
<dbReference type="RefSeq" id="XP_026082957.1">
    <property type="nucleotide sequence ID" value="XM_026227172.1"/>
</dbReference>
<evidence type="ECO:0000313" key="4">
    <source>
        <dbReference type="RefSeq" id="XP_026082957.1"/>
    </source>
</evidence>
<dbReference type="GeneID" id="113058914"/>
<name>A0A6P6LHH4_CARAU</name>
<reference evidence="4" key="1">
    <citation type="submission" date="2025-08" db="UniProtKB">
        <authorList>
            <consortium name="RefSeq"/>
        </authorList>
    </citation>
    <scope>IDENTIFICATION</scope>
    <source>
        <strain evidence="4">Wakin</strain>
        <tissue evidence="4">Muscle</tissue>
    </source>
</reference>
<organism evidence="3 4">
    <name type="scientific">Carassius auratus</name>
    <name type="common">Goldfish</name>
    <dbReference type="NCBI Taxonomy" id="7957"/>
    <lineage>
        <taxon>Eukaryota</taxon>
        <taxon>Metazoa</taxon>
        <taxon>Chordata</taxon>
        <taxon>Craniata</taxon>
        <taxon>Vertebrata</taxon>
        <taxon>Euteleostomi</taxon>
        <taxon>Actinopterygii</taxon>
        <taxon>Neopterygii</taxon>
        <taxon>Teleostei</taxon>
        <taxon>Ostariophysi</taxon>
        <taxon>Cypriniformes</taxon>
        <taxon>Cyprinidae</taxon>
        <taxon>Cyprininae</taxon>
        <taxon>Carassius</taxon>
    </lineage>
</organism>
<dbReference type="OrthoDB" id="437693at2759"/>
<dbReference type="InterPro" id="IPR023801">
    <property type="entry name" value="His_deacetylse_dom"/>
</dbReference>
<dbReference type="InterPro" id="IPR000286">
    <property type="entry name" value="HDACs"/>
</dbReference>
<accession>A0A6P6LHH4</accession>
<gene>
    <name evidence="4" type="primary">LOC113058914</name>
</gene>
<sequence length="362" mass="41329">TSSCKQQCFIYYVKNLSNRAAIKCKLVEHKETFLKRNPMQETWRRSFNAEHTCLESRALPIVHHVKYICDLPENHRFPMGKFPKVLESLLRDQVITDKQVWAPKIAPPELLRRAHTEEYLSNFISGKISEKDQRRTGFLWSSGLVQRCRYETGGTVLAAEIAMQRGLACSTAGGTHHAFPSFGSGFCLLNDLAVAAKHLMSESTSRGRILIVDLDVHQGDGTAFIFKDEPDVFTFSVHCGKNFPVRKQQSDLDVSLEDGTEDKEYLSKVQEHLPWLLERIRPDLVLYDAGVDPHWEDELGRLRLTDEGLYRRDLYVLQTVIKKGIPVATVIGGGYSRDIDRLGRRHSIIHRAASKVWREHGF</sequence>
<dbReference type="InterPro" id="IPR037138">
    <property type="entry name" value="His_deacetylse_dom_sf"/>
</dbReference>
<keyword evidence="1" id="KW-0378">Hydrolase</keyword>
<feature type="non-terminal residue" evidence="4">
    <location>
        <position position="1"/>
    </location>
</feature>
<keyword evidence="3" id="KW-1185">Reference proteome</keyword>
<dbReference type="PRINTS" id="PR01270">
    <property type="entry name" value="HDASUPER"/>
</dbReference>
<evidence type="ECO:0000259" key="2">
    <source>
        <dbReference type="Pfam" id="PF00850"/>
    </source>
</evidence>
<dbReference type="KEGG" id="caua:113058914"/>
<dbReference type="PANTHER" id="PTHR10625:SF19">
    <property type="entry name" value="HISTONE DEACETYLASE 12"/>
    <property type="match status" value="1"/>
</dbReference>
<dbReference type="Gene3D" id="3.40.800.20">
    <property type="entry name" value="Histone deacetylase domain"/>
    <property type="match status" value="1"/>
</dbReference>
<dbReference type="GO" id="GO:0016787">
    <property type="term" value="F:hydrolase activity"/>
    <property type="evidence" value="ECO:0007669"/>
    <property type="project" value="UniProtKB-KW"/>
</dbReference>
<evidence type="ECO:0000256" key="1">
    <source>
        <dbReference type="ARBA" id="ARBA00022801"/>
    </source>
</evidence>
<dbReference type="GO" id="GO:0040029">
    <property type="term" value="P:epigenetic regulation of gene expression"/>
    <property type="evidence" value="ECO:0007669"/>
    <property type="project" value="TreeGrafter"/>
</dbReference>
<dbReference type="PANTHER" id="PTHR10625">
    <property type="entry name" value="HISTONE DEACETYLASE HDAC1-RELATED"/>
    <property type="match status" value="1"/>
</dbReference>
<dbReference type="Proteomes" id="UP000515129">
    <property type="component" value="Chromosome 40"/>
</dbReference>
<dbReference type="AlphaFoldDB" id="A0A6P6LHH4"/>
<dbReference type="Pfam" id="PF00850">
    <property type="entry name" value="Hist_deacetyl"/>
    <property type="match status" value="1"/>
</dbReference>
<proteinExistence type="predicted"/>
<dbReference type="SUPFAM" id="SSF52768">
    <property type="entry name" value="Arginase/deacetylase"/>
    <property type="match status" value="1"/>
</dbReference>